<dbReference type="PROSITE" id="PS00934">
    <property type="entry name" value="GLYOXALASE_I_1"/>
    <property type="match status" value="1"/>
</dbReference>
<evidence type="ECO:0000313" key="3">
    <source>
        <dbReference type="EMBL" id="CAA9556110.1"/>
    </source>
</evidence>
<sequence>MAYRFLLEVPRALAAEASVAVEGAGDAQVLVVRDSHGLGFDDPYVDLTVASHSLRVVDALYDWFDSLGASRPDVRLVLHAGDRLSVEGVERGAMIAAIRRDQPWVERTLPKIGDHEEDVLMGGTAASGIGAPPAVTTDGGAPVDPISPGAEFNYPGSGGMLNPFTTEAVPSAGTMTVTAPRRMIQIQGLNHVAIRVTDLTVAEQFYADFLGMNLLGRAVRVAGGGYRTLPADYDATVAARDGAEADVTFMRGGTLTLALQRAGRGARIERSSLLDHLSVTVDAATFANLRGEILMRGLDPLVIADRAITFRDPFGVIWEAAFLGTPGMT</sequence>
<evidence type="ECO:0000256" key="1">
    <source>
        <dbReference type="ARBA" id="ARBA00022723"/>
    </source>
</evidence>
<dbReference type="SUPFAM" id="SSF54593">
    <property type="entry name" value="Glyoxalase/Bleomycin resistance protein/Dihydroxybiphenyl dioxygenase"/>
    <property type="match status" value="1"/>
</dbReference>
<dbReference type="Gene3D" id="3.10.180.10">
    <property type="entry name" value="2,3-Dihydroxybiphenyl 1,2-Dioxygenase, domain 1"/>
    <property type="match status" value="1"/>
</dbReference>
<dbReference type="CDD" id="cd06587">
    <property type="entry name" value="VOC"/>
    <property type="match status" value="1"/>
</dbReference>
<dbReference type="AlphaFoldDB" id="A0A6J4UQN7"/>
<dbReference type="InterPro" id="IPR004360">
    <property type="entry name" value="Glyas_Fos-R_dOase_dom"/>
</dbReference>
<accession>A0A6J4UQN7</accession>
<dbReference type="Pfam" id="PF00903">
    <property type="entry name" value="Glyoxalase"/>
    <property type="match status" value="1"/>
</dbReference>
<dbReference type="GO" id="GO:0004462">
    <property type="term" value="F:lactoylglutathione lyase activity"/>
    <property type="evidence" value="ECO:0007669"/>
    <property type="project" value="InterPro"/>
</dbReference>
<keyword evidence="1" id="KW-0479">Metal-binding</keyword>
<protein>
    <recommendedName>
        <fullName evidence="2">Glyoxalase/fosfomycin resistance/dioxygenase domain-containing protein</fullName>
    </recommendedName>
</protein>
<dbReference type="InterPro" id="IPR018146">
    <property type="entry name" value="Glyoxalase_1_CS"/>
</dbReference>
<reference evidence="3" key="1">
    <citation type="submission" date="2020-02" db="EMBL/GenBank/DDBJ databases">
        <authorList>
            <person name="Meier V. D."/>
        </authorList>
    </citation>
    <scope>NUCLEOTIDE SEQUENCE</scope>
    <source>
        <strain evidence="3">AVDCRST_MAG70</strain>
    </source>
</reference>
<dbReference type="GO" id="GO:0046872">
    <property type="term" value="F:metal ion binding"/>
    <property type="evidence" value="ECO:0007669"/>
    <property type="project" value="UniProtKB-KW"/>
</dbReference>
<name>A0A6J4UQN7_9BACT</name>
<proteinExistence type="predicted"/>
<evidence type="ECO:0000259" key="2">
    <source>
        <dbReference type="Pfam" id="PF00903"/>
    </source>
</evidence>
<organism evidence="3">
    <name type="scientific">uncultured Thermomicrobiales bacterium</name>
    <dbReference type="NCBI Taxonomy" id="1645740"/>
    <lineage>
        <taxon>Bacteria</taxon>
        <taxon>Pseudomonadati</taxon>
        <taxon>Thermomicrobiota</taxon>
        <taxon>Thermomicrobia</taxon>
        <taxon>Thermomicrobiales</taxon>
        <taxon>environmental samples</taxon>
    </lineage>
</organism>
<feature type="domain" description="Glyoxalase/fosfomycin resistance/dioxygenase" evidence="2">
    <location>
        <begin position="188"/>
        <end position="319"/>
    </location>
</feature>
<gene>
    <name evidence="3" type="ORF">AVDCRST_MAG70-1298</name>
</gene>
<dbReference type="EMBL" id="CADCWH010000205">
    <property type="protein sequence ID" value="CAA9556110.1"/>
    <property type="molecule type" value="Genomic_DNA"/>
</dbReference>
<dbReference type="InterPro" id="IPR029068">
    <property type="entry name" value="Glyas_Bleomycin-R_OHBP_Dase"/>
</dbReference>